<dbReference type="PANTHER" id="PTHR42796:SF4">
    <property type="entry name" value="FUMARYLACETOACETATE HYDROLASE DOMAIN-CONTAINING PROTEIN 2A"/>
    <property type="match status" value="1"/>
</dbReference>
<keyword evidence="4" id="KW-0378">Hydrolase</keyword>
<dbReference type="InterPro" id="IPR036663">
    <property type="entry name" value="Fumarylacetoacetase_C_sf"/>
</dbReference>
<accession>A0A410GEP5</accession>
<protein>
    <recommendedName>
        <fullName evidence="9">2-hydroxyhepta-2,4-diene-1,7-dioate isomerase</fullName>
    </recommendedName>
</protein>
<dbReference type="Pfam" id="PF10370">
    <property type="entry name" value="Rv2993c-like_N"/>
    <property type="match status" value="1"/>
</dbReference>
<dbReference type="OrthoDB" id="9805307at2"/>
<feature type="domain" description="Fumarylacetoacetase-like C-terminal" evidence="5">
    <location>
        <begin position="55"/>
        <end position="249"/>
    </location>
</feature>
<name>A0A410GEP5_9BURK</name>
<dbReference type="InterPro" id="IPR051121">
    <property type="entry name" value="FAH"/>
</dbReference>
<evidence type="ECO:0000256" key="4">
    <source>
        <dbReference type="ARBA" id="ARBA00022801"/>
    </source>
</evidence>
<evidence type="ECO:0000313" key="7">
    <source>
        <dbReference type="EMBL" id="QAA94758.1"/>
    </source>
</evidence>
<organism evidence="7 8">
    <name type="scientific">Pollutimonas thiosulfatoxidans</name>
    <dbReference type="NCBI Taxonomy" id="2028345"/>
    <lineage>
        <taxon>Bacteria</taxon>
        <taxon>Pseudomonadati</taxon>
        <taxon>Pseudomonadota</taxon>
        <taxon>Betaproteobacteria</taxon>
        <taxon>Burkholderiales</taxon>
        <taxon>Alcaligenaceae</taxon>
        <taxon>Pollutimonas</taxon>
    </lineage>
</organism>
<dbReference type="GO" id="GO:0016787">
    <property type="term" value="F:hydrolase activity"/>
    <property type="evidence" value="ECO:0007669"/>
    <property type="project" value="UniProtKB-KW"/>
</dbReference>
<evidence type="ECO:0000313" key="8">
    <source>
        <dbReference type="Proteomes" id="UP000283474"/>
    </source>
</evidence>
<evidence type="ECO:0000259" key="5">
    <source>
        <dbReference type="Pfam" id="PF01557"/>
    </source>
</evidence>
<dbReference type="EMBL" id="CP022987">
    <property type="protein sequence ID" value="QAA94758.1"/>
    <property type="molecule type" value="Genomic_DNA"/>
</dbReference>
<dbReference type="GO" id="GO:0046872">
    <property type="term" value="F:metal ion binding"/>
    <property type="evidence" value="ECO:0007669"/>
    <property type="project" value="UniProtKB-KW"/>
</dbReference>
<dbReference type="GO" id="GO:0019752">
    <property type="term" value="P:carboxylic acid metabolic process"/>
    <property type="evidence" value="ECO:0007669"/>
    <property type="project" value="UniProtKB-ARBA"/>
</dbReference>
<dbReference type="InterPro" id="IPR018833">
    <property type="entry name" value="Rv2993c-like_N"/>
</dbReference>
<dbReference type="Proteomes" id="UP000283474">
    <property type="component" value="Chromosome"/>
</dbReference>
<dbReference type="PANTHER" id="PTHR42796">
    <property type="entry name" value="FUMARYLACETOACETATE HYDROLASE DOMAIN-CONTAINING PROTEIN 2A-RELATED"/>
    <property type="match status" value="1"/>
</dbReference>
<comment type="similarity">
    <text evidence="2">Belongs to the FAH family.</text>
</comment>
<evidence type="ECO:0000256" key="1">
    <source>
        <dbReference type="ARBA" id="ARBA00001946"/>
    </source>
</evidence>
<dbReference type="Gene3D" id="3.90.850.10">
    <property type="entry name" value="Fumarylacetoacetase-like, C-terminal domain"/>
    <property type="match status" value="1"/>
</dbReference>
<keyword evidence="3" id="KW-0479">Metal-binding</keyword>
<feature type="domain" description="Rv2993c-like N-terminal" evidence="6">
    <location>
        <begin position="1"/>
        <end position="50"/>
    </location>
</feature>
<dbReference type="SUPFAM" id="SSF56529">
    <property type="entry name" value="FAH"/>
    <property type="match status" value="1"/>
</dbReference>
<dbReference type="AlphaFoldDB" id="A0A410GEP5"/>
<evidence type="ECO:0008006" key="9">
    <source>
        <dbReference type="Google" id="ProtNLM"/>
    </source>
</evidence>
<evidence type="ECO:0000256" key="3">
    <source>
        <dbReference type="ARBA" id="ARBA00022723"/>
    </source>
</evidence>
<dbReference type="Gene3D" id="2.30.30.370">
    <property type="entry name" value="FAH"/>
    <property type="match status" value="1"/>
</dbReference>
<evidence type="ECO:0000259" key="6">
    <source>
        <dbReference type="Pfam" id="PF10370"/>
    </source>
</evidence>
<dbReference type="RefSeq" id="WP_128355753.1">
    <property type="nucleotide sequence ID" value="NZ_CP022987.1"/>
</dbReference>
<evidence type="ECO:0000256" key="2">
    <source>
        <dbReference type="ARBA" id="ARBA00010211"/>
    </source>
</evidence>
<sequence>MRFARFSKNGQTTFGVVEGDAVKALRSGLFETPEYTGEEYALADVQLLAPVQPGKLVCVGLNYRLHAEESGVPVPAEPMLFMCSPEAIIANGDTIVLDSDKDRVDFEAEIAIVVGSRCKNVSQDQAKDHIFGYTCANDVSNRDLQRKDGQFTRAKSFDTYKPLGPWIETELDPDNVAIQLWQNGELRQSSNTNDMIFPIKRIFEFVSSIMTLNPGDVIITGTPSGVGPMKRGDTIDIEIEGIGRLSNTVK</sequence>
<keyword evidence="8" id="KW-1185">Reference proteome</keyword>
<dbReference type="InterPro" id="IPR011234">
    <property type="entry name" value="Fumarylacetoacetase-like_C"/>
</dbReference>
<dbReference type="FunFam" id="3.90.850.10:FF:000002">
    <property type="entry name" value="2-hydroxyhepta-2,4-diene-1,7-dioate isomerase"/>
    <property type="match status" value="1"/>
</dbReference>
<reference evidence="7 8" key="1">
    <citation type="submission" date="2017-08" db="EMBL/GenBank/DDBJ databases">
        <authorList>
            <person name="Park S.-J."/>
            <person name="Kim H."/>
        </authorList>
    </citation>
    <scope>NUCLEOTIDE SEQUENCE [LARGE SCALE GENOMIC DNA]</scope>
    <source>
        <strain evidence="8">ye3</strain>
    </source>
</reference>
<dbReference type="Pfam" id="PF01557">
    <property type="entry name" value="FAA_hydrolase"/>
    <property type="match status" value="1"/>
</dbReference>
<proteinExistence type="inferred from homology"/>
<dbReference type="KEGG" id="pus:CKA81_13565"/>
<dbReference type="GO" id="GO:0016853">
    <property type="term" value="F:isomerase activity"/>
    <property type="evidence" value="ECO:0007669"/>
    <property type="project" value="UniProtKB-ARBA"/>
</dbReference>
<comment type="cofactor">
    <cofactor evidence="1">
        <name>Mg(2+)</name>
        <dbReference type="ChEBI" id="CHEBI:18420"/>
    </cofactor>
</comment>
<gene>
    <name evidence="7" type="ORF">CKA81_13565</name>
</gene>